<evidence type="ECO:0000313" key="4">
    <source>
        <dbReference type="EMBL" id="OEU22549.1"/>
    </source>
</evidence>
<dbReference type="GO" id="GO:0003697">
    <property type="term" value="F:single-stranded DNA binding"/>
    <property type="evidence" value="ECO:0007669"/>
    <property type="project" value="TreeGrafter"/>
</dbReference>
<dbReference type="AlphaFoldDB" id="A0A1E7FWL1"/>
<dbReference type="InterPro" id="IPR027417">
    <property type="entry name" value="P-loop_NTPase"/>
</dbReference>
<dbReference type="GO" id="GO:0000724">
    <property type="term" value="P:double-strand break repair via homologous recombination"/>
    <property type="evidence" value="ECO:0007669"/>
    <property type="project" value="TreeGrafter"/>
</dbReference>
<dbReference type="GO" id="GO:0000400">
    <property type="term" value="F:four-way junction DNA binding"/>
    <property type="evidence" value="ECO:0007669"/>
    <property type="project" value="TreeGrafter"/>
</dbReference>
<name>A0A1E7FWL1_9STRA</name>
<proteinExistence type="predicted"/>
<evidence type="ECO:0000313" key="5">
    <source>
        <dbReference type="Proteomes" id="UP000095751"/>
    </source>
</evidence>
<dbReference type="PANTHER" id="PTHR46457">
    <property type="entry name" value="DNA REPAIR PROTEIN RAD51 HOMOLOG 4"/>
    <property type="match status" value="1"/>
</dbReference>
<reference evidence="4 5" key="1">
    <citation type="submission" date="2016-09" db="EMBL/GenBank/DDBJ databases">
        <title>Extensive genetic diversity and differential bi-allelic expression allows diatom success in the polar Southern Ocean.</title>
        <authorList>
            <consortium name="DOE Joint Genome Institute"/>
            <person name="Mock T."/>
            <person name="Otillar R.P."/>
            <person name="Strauss J."/>
            <person name="Dupont C."/>
            <person name="Frickenhaus S."/>
            <person name="Maumus F."/>
            <person name="Mcmullan M."/>
            <person name="Sanges R."/>
            <person name="Schmutz J."/>
            <person name="Toseland A."/>
            <person name="Valas R."/>
            <person name="Veluchamy A."/>
            <person name="Ward B.J."/>
            <person name="Allen A."/>
            <person name="Barry K."/>
            <person name="Falciatore A."/>
            <person name="Ferrante M."/>
            <person name="Fortunato A.E."/>
            <person name="Gloeckner G."/>
            <person name="Gruber A."/>
            <person name="Hipkin R."/>
            <person name="Janech M."/>
            <person name="Kroth P."/>
            <person name="Leese F."/>
            <person name="Lindquist E."/>
            <person name="Lyon B.R."/>
            <person name="Martin J."/>
            <person name="Mayer C."/>
            <person name="Parker M."/>
            <person name="Quesneville H."/>
            <person name="Raymond J."/>
            <person name="Uhlig C."/>
            <person name="Valentin K.U."/>
            <person name="Worden A.Z."/>
            <person name="Armbrust E.V."/>
            <person name="Bowler C."/>
            <person name="Green B."/>
            <person name="Moulton V."/>
            <person name="Van Oosterhout C."/>
            <person name="Grigoriev I."/>
        </authorList>
    </citation>
    <scope>NUCLEOTIDE SEQUENCE [LARGE SCALE GENOMIC DNA]</scope>
    <source>
        <strain evidence="4 5">CCMP1102</strain>
    </source>
</reference>
<dbReference type="GO" id="GO:0033063">
    <property type="term" value="C:Rad51B-Rad51C-Rad51D-XRCC2 complex"/>
    <property type="evidence" value="ECO:0007669"/>
    <property type="project" value="TreeGrafter"/>
</dbReference>
<dbReference type="InterPro" id="IPR051988">
    <property type="entry name" value="HRR_RAD51_Paralog"/>
</dbReference>
<protein>
    <submittedName>
        <fullName evidence="4">Uncharacterized protein</fullName>
    </submittedName>
</protein>
<dbReference type="KEGG" id="fcy:FRACYDRAFT_232707"/>
<keyword evidence="5" id="KW-1185">Reference proteome</keyword>
<dbReference type="GO" id="GO:0007131">
    <property type="term" value="P:reciprocal meiotic recombination"/>
    <property type="evidence" value="ECO:0007669"/>
    <property type="project" value="TreeGrafter"/>
</dbReference>
<dbReference type="GO" id="GO:0008094">
    <property type="term" value="F:ATP-dependent activity, acting on DNA"/>
    <property type="evidence" value="ECO:0007669"/>
    <property type="project" value="TreeGrafter"/>
</dbReference>
<feature type="region of interest" description="Disordered" evidence="3">
    <location>
        <begin position="1"/>
        <end position="42"/>
    </location>
</feature>
<sequence length="414" mass="46287">MPTFQSIPIHPSVRSRLSETNNNNDGDSQKLVRSGVSTPRSLLTRDPKDLVEVFSKGEIRNDQQRAGILAQMEGIRSEVAHSMIVKTRNGKRVLNHQKQQQRNNCHHQGGVGVSPPLIQGGSLSALQKWNLHQNIILTKPHVYSTGCRALNELIAFPIDYFSHYDPGINYNEDSNRETMGLYRGYILQLSGATGKTQLALQLAAQVIQQSSSVLNNDDRVRYCYSTAGHSGSSLAQRFFELLGIGGSERRLVEDITKKIEFQPIATISQLITTLAKLEEEWMHHLSVSSSGSIRQHQQHQQQRSKIKEKGPVAMLVLDALPLMLVERENIDLIQSLERWLKRIARHHNVLIVTTGGGANNNINNNMNPDIALHIQKLTSTTSSVRLIRHPSKFPTGNDCIILLHSSKFGMTTPE</sequence>
<accession>A0A1E7FWL1</accession>
<dbReference type="GO" id="GO:0000723">
    <property type="term" value="P:telomere maintenance"/>
    <property type="evidence" value="ECO:0007669"/>
    <property type="project" value="TreeGrafter"/>
</dbReference>
<organism evidence="4 5">
    <name type="scientific">Fragilariopsis cylindrus CCMP1102</name>
    <dbReference type="NCBI Taxonomy" id="635003"/>
    <lineage>
        <taxon>Eukaryota</taxon>
        <taxon>Sar</taxon>
        <taxon>Stramenopiles</taxon>
        <taxon>Ochrophyta</taxon>
        <taxon>Bacillariophyta</taxon>
        <taxon>Bacillariophyceae</taxon>
        <taxon>Bacillariophycidae</taxon>
        <taxon>Bacillariales</taxon>
        <taxon>Bacillariaceae</taxon>
        <taxon>Fragilariopsis</taxon>
    </lineage>
</organism>
<evidence type="ECO:0000256" key="1">
    <source>
        <dbReference type="ARBA" id="ARBA00004123"/>
    </source>
</evidence>
<evidence type="ECO:0000256" key="3">
    <source>
        <dbReference type="SAM" id="MobiDB-lite"/>
    </source>
</evidence>
<comment type="subcellular location">
    <subcellularLocation>
        <location evidence="1">Nucleus</location>
    </subcellularLocation>
</comment>
<dbReference type="GO" id="GO:0005657">
    <property type="term" value="C:replication fork"/>
    <property type="evidence" value="ECO:0007669"/>
    <property type="project" value="TreeGrafter"/>
</dbReference>
<dbReference type="EMBL" id="KV784353">
    <property type="protein sequence ID" value="OEU22549.1"/>
    <property type="molecule type" value="Genomic_DNA"/>
</dbReference>
<evidence type="ECO:0000256" key="2">
    <source>
        <dbReference type="ARBA" id="ARBA00023242"/>
    </source>
</evidence>
<dbReference type="Gene3D" id="3.40.50.300">
    <property type="entry name" value="P-loop containing nucleotide triphosphate hydrolases"/>
    <property type="match status" value="1"/>
</dbReference>
<dbReference type="GO" id="GO:0042148">
    <property type="term" value="P:DNA strand invasion"/>
    <property type="evidence" value="ECO:0007669"/>
    <property type="project" value="TreeGrafter"/>
</dbReference>
<dbReference type="Proteomes" id="UP000095751">
    <property type="component" value="Unassembled WGS sequence"/>
</dbReference>
<dbReference type="GO" id="GO:0005815">
    <property type="term" value="C:microtubule organizing center"/>
    <property type="evidence" value="ECO:0007669"/>
    <property type="project" value="TreeGrafter"/>
</dbReference>
<dbReference type="PANTHER" id="PTHR46457:SF1">
    <property type="entry name" value="DNA REPAIR PROTEIN RAD51 HOMOLOG 4"/>
    <property type="match status" value="1"/>
</dbReference>
<keyword evidence="2" id="KW-0539">Nucleus</keyword>
<dbReference type="OrthoDB" id="336321at2759"/>
<dbReference type="SUPFAM" id="SSF52540">
    <property type="entry name" value="P-loop containing nucleoside triphosphate hydrolases"/>
    <property type="match status" value="1"/>
</dbReference>
<gene>
    <name evidence="4" type="ORF">FRACYDRAFT_232707</name>
</gene>
<dbReference type="InParanoid" id="A0A1E7FWL1"/>